<dbReference type="EMBL" id="JABFUB010000002">
    <property type="protein sequence ID" value="MCG6660439.1"/>
    <property type="molecule type" value="Genomic_DNA"/>
</dbReference>
<dbReference type="InterPro" id="IPR027417">
    <property type="entry name" value="P-loop_NTPase"/>
</dbReference>
<evidence type="ECO:0000256" key="8">
    <source>
        <dbReference type="ARBA" id="ARBA00023125"/>
    </source>
</evidence>
<comment type="caution">
    <text evidence="15">The sequence shown here is derived from an EMBL/GenBank/DDBJ whole genome shotgun (WGS) entry which is preliminary data.</text>
</comment>
<evidence type="ECO:0000259" key="14">
    <source>
        <dbReference type="Pfam" id="PF21185"/>
    </source>
</evidence>
<evidence type="ECO:0000256" key="5">
    <source>
        <dbReference type="ARBA" id="ARBA00022806"/>
    </source>
</evidence>
<organism evidence="15 17">
    <name type="scientific">Billgrantia kenyensis</name>
    <dbReference type="NCBI Taxonomy" id="321266"/>
    <lineage>
        <taxon>Bacteria</taxon>
        <taxon>Pseudomonadati</taxon>
        <taxon>Pseudomonadota</taxon>
        <taxon>Gammaproteobacteria</taxon>
        <taxon>Oceanospirillales</taxon>
        <taxon>Halomonadaceae</taxon>
        <taxon>Billgrantia</taxon>
    </lineage>
</organism>
<protein>
    <recommendedName>
        <fullName evidence="11">RecBCD enzyme subunit RecD</fullName>
        <ecNumber evidence="11">5.6.2.3</ecNumber>
    </recommendedName>
    <alternativeName>
        <fullName evidence="11">DNA 5'-3' helicase subunit RecD</fullName>
    </alternativeName>
    <alternativeName>
        <fullName evidence="11">Exonuclease V subunit RecD</fullName>
        <shortName evidence="11">ExoV subunit RecD</shortName>
    </alternativeName>
    <alternativeName>
        <fullName evidence="11">Helicase/nuclease RecBCD subunit RecD</fullName>
    </alternativeName>
</protein>
<proteinExistence type="inferred from homology"/>
<evidence type="ECO:0000256" key="6">
    <source>
        <dbReference type="ARBA" id="ARBA00022839"/>
    </source>
</evidence>
<keyword evidence="10 11" id="KW-0413">Isomerase</keyword>
<dbReference type="RefSeq" id="WP_181514495.1">
    <property type="nucleotide sequence ID" value="NZ_JABFUB010000002.1"/>
</dbReference>
<keyword evidence="8 11" id="KW-0238">DNA-binding</keyword>
<dbReference type="GO" id="GO:0003677">
    <property type="term" value="F:DNA binding"/>
    <property type="evidence" value="ECO:0007669"/>
    <property type="project" value="UniProtKB-UniRule"/>
</dbReference>
<keyword evidence="3 11" id="KW-0227">DNA damage</keyword>
<dbReference type="GO" id="GO:0005524">
    <property type="term" value="F:ATP binding"/>
    <property type="evidence" value="ECO:0007669"/>
    <property type="project" value="UniProtKB-UniRule"/>
</dbReference>
<dbReference type="Pfam" id="PF21185">
    <property type="entry name" value="RecD_N"/>
    <property type="match status" value="1"/>
</dbReference>
<evidence type="ECO:0000259" key="13">
    <source>
        <dbReference type="Pfam" id="PF13538"/>
    </source>
</evidence>
<evidence type="ECO:0000256" key="2">
    <source>
        <dbReference type="ARBA" id="ARBA00022741"/>
    </source>
</evidence>
<dbReference type="SUPFAM" id="SSF52540">
    <property type="entry name" value="P-loop containing nucleoside triphosphate hydrolases"/>
    <property type="match status" value="1"/>
</dbReference>
<name>A0A7V9W106_9GAMM</name>
<evidence type="ECO:0000256" key="10">
    <source>
        <dbReference type="ARBA" id="ARBA00023235"/>
    </source>
</evidence>
<dbReference type="InterPro" id="IPR041851">
    <property type="entry name" value="RecD_N_sf"/>
</dbReference>
<evidence type="ECO:0000313" key="18">
    <source>
        <dbReference type="Proteomes" id="UP000814353"/>
    </source>
</evidence>
<evidence type="ECO:0000313" key="15">
    <source>
        <dbReference type="EMBL" id="MBA2779012.1"/>
    </source>
</evidence>
<feature type="binding site" evidence="11">
    <location>
        <begin position="256"/>
        <end position="263"/>
    </location>
    <ligand>
        <name>ATP</name>
        <dbReference type="ChEBI" id="CHEBI:30616"/>
    </ligand>
</feature>
<dbReference type="GO" id="GO:0000724">
    <property type="term" value="P:double-strand break repair via homologous recombination"/>
    <property type="evidence" value="ECO:0007669"/>
    <property type="project" value="UniProtKB-UniRule"/>
</dbReference>
<dbReference type="EMBL" id="JACEFT010000009">
    <property type="protein sequence ID" value="MBA2779012.1"/>
    <property type="molecule type" value="Genomic_DNA"/>
</dbReference>
<comment type="subunit">
    <text evidence="11">Heterotrimer of RecB, RecC and RecD. All subunits contribute to DNA-binding.</text>
</comment>
<dbReference type="NCBIfam" id="TIGR01447">
    <property type="entry name" value="recD"/>
    <property type="match status" value="1"/>
</dbReference>
<dbReference type="Proteomes" id="UP000518091">
    <property type="component" value="Unassembled WGS sequence"/>
</dbReference>
<evidence type="ECO:0000313" key="16">
    <source>
        <dbReference type="EMBL" id="MCG6660439.1"/>
    </source>
</evidence>
<dbReference type="GO" id="GO:0043139">
    <property type="term" value="F:5'-3' DNA helicase activity"/>
    <property type="evidence" value="ECO:0007669"/>
    <property type="project" value="UniProtKB-UniRule"/>
</dbReference>
<keyword evidence="9 11" id="KW-0234">DNA repair</keyword>
<keyword evidence="18" id="KW-1185">Reference proteome</keyword>
<reference evidence="15 17" key="2">
    <citation type="submission" date="2020-07" db="EMBL/GenBank/DDBJ databases">
        <title>Identification of Halomonas strains.</title>
        <authorList>
            <person name="Xiao Z."/>
            <person name="Shen J."/>
        </authorList>
    </citation>
    <scope>NUCLEOTIDE SEQUENCE [LARGE SCALE GENOMIC DNA]</scope>
    <source>
        <strain evidence="15 17">DSM 17331</strain>
    </source>
</reference>
<dbReference type="CDD" id="cd17933">
    <property type="entry name" value="DEXSc_RecD-like"/>
    <property type="match status" value="1"/>
</dbReference>
<dbReference type="EC" id="5.6.2.3" evidence="11"/>
<feature type="domain" description="UvrD-like helicase C-terminal" evidence="13">
    <location>
        <begin position="720"/>
        <end position="767"/>
    </location>
</feature>
<sequence>MSKRSKHHDDATLDLFADQNESASDGGKEEPRVNDGPGVSAKPEPLLAALHDTQALFALLDRWVERGWLRALDRALASFFQREVNDAPPLLLLAAALASHQLGRGHVCLDLAQTLTAPDLALSLPPEGDDLSDPPPLPSELLAELELTTWRNALHHSALVADGNEPPGNTPLVRSERNGNVRLYLRRYWQYEQDIRGLIGARLTAVPQESAQAANQADTATLARALAALFTPGHELDWQQAACALASRSHFAVITGGPGTGKTTTVVKLLALLQALALGETAPAGAAAPRPLRIRLAAPTGKAAARLNESIAKQVQGLSLVELAAAVGQQGVDISTLRDSIPTEVTTLHRLLGSRPDTRHFRHHAGNPLALDALVIDEASMVDVEMMAAVLTALPPRARLILLGDKDQLASVEAGAVLGDLCQRAEGGHYTPATCDWLQRVTGTPIPERYQDEGGQPLDQAIAMLRVSHRFDAKSGIGQLAEAVNRPLGPDQNEKEAQKEKKHAVREIFGTDGTDGKPRYADIARLALADADDPALDRLVVNGNPAGFTNNGEGRHDRRGEPIAPPRGYAHYLDVMQAARPTQPYFGEGEARQPYDDWARQVLEAHGHFQLLCALRKGPWGIEGLNPRIGRALRRADWLKASDLELEQGWFEGRPVLVTRNDYGLGLMNGDIGITLAVPEARSASETPGRTLLRVAFPASDGSGDIKWVLPSRLQAVETVFAMTVHKSQGSEFTHTALLLPDAPNPILTRELVYTGITRARDWLTLVETGRGMLDEAVTREVVRASGLGRLS</sequence>
<gene>
    <name evidence="11 15" type="primary">recD</name>
    <name evidence="15" type="ORF">H1D44_08885</name>
    <name evidence="16" type="ORF">HOP48_02620</name>
</gene>
<evidence type="ECO:0000256" key="1">
    <source>
        <dbReference type="ARBA" id="ARBA00022722"/>
    </source>
</evidence>
<dbReference type="PANTHER" id="PTHR43788:SF6">
    <property type="entry name" value="DNA HELICASE B"/>
    <property type="match status" value="1"/>
</dbReference>
<keyword evidence="6 11" id="KW-0269">Exonuclease</keyword>
<evidence type="ECO:0000256" key="3">
    <source>
        <dbReference type="ARBA" id="ARBA00022763"/>
    </source>
</evidence>
<dbReference type="GO" id="GO:0008854">
    <property type="term" value="F:exodeoxyribonuclease V activity"/>
    <property type="evidence" value="ECO:0007669"/>
    <property type="project" value="InterPro"/>
</dbReference>
<dbReference type="InterPro" id="IPR049550">
    <property type="entry name" value="RecD_N"/>
</dbReference>
<keyword evidence="1 11" id="KW-0540">Nuclease</keyword>
<accession>A0A7V9W106</accession>
<dbReference type="InterPro" id="IPR027785">
    <property type="entry name" value="UvrD-like_helicase_C"/>
</dbReference>
<feature type="domain" description="RecBCD enzyme subunit RecD N-terminal" evidence="14">
    <location>
        <begin position="65"/>
        <end position="176"/>
    </location>
</feature>
<dbReference type="CDD" id="cd18809">
    <property type="entry name" value="SF1_C_RecD"/>
    <property type="match status" value="1"/>
</dbReference>
<evidence type="ECO:0000256" key="9">
    <source>
        <dbReference type="ARBA" id="ARBA00023204"/>
    </source>
</evidence>
<evidence type="ECO:0000313" key="17">
    <source>
        <dbReference type="Proteomes" id="UP000518091"/>
    </source>
</evidence>
<feature type="region of interest" description="Disordered" evidence="12">
    <location>
        <begin position="1"/>
        <end position="41"/>
    </location>
</feature>
<keyword evidence="4 11" id="KW-0378">Hydrolase</keyword>
<comment type="miscellaneous">
    <text evidence="11">In the RecBCD complex, RecB has a slow 3'-5' helicase, an exonuclease activity and loads RecA onto ssDNA, RecD has a fast 5'-3' helicase activity, while RecC stimulates the ATPase and processivity of the RecB helicase and contributes to recognition of the Chi site.</text>
</comment>
<reference evidence="16 18" key="1">
    <citation type="submission" date="2020-05" db="EMBL/GenBank/DDBJ databases">
        <title>Comparative genomic analysis of denitrifying bacteria from Halomonas genus.</title>
        <authorList>
            <person name="Wang L."/>
            <person name="Shao Z."/>
        </authorList>
    </citation>
    <scope>NUCLEOTIDE SEQUENCE [LARGE SCALE GENOMIC DNA]</scope>
    <source>
        <strain evidence="16 18">DSM 17331</strain>
    </source>
</reference>
<comment type="function">
    <text evidence="11">A helicase/nuclease that prepares dsDNA breaks (DSB) for recombinational DNA repair. Binds to DSBs and unwinds DNA via a highly rapid and processive ATP-dependent bidirectional helicase activity. Unwinds dsDNA until it encounters a Chi (crossover hotspot instigator) sequence from the 3' direction. Cuts ssDNA a few nucleotides 3' to the Chi site. The properties and activities of the enzyme are changed at Chi. The Chi-altered holoenzyme produces a long 3'-ssDNA overhang and facilitates RecA-binding to the ssDNA for homologous DNA recombination and repair. Holoenzyme degrades any linearized DNA that is unable to undergo homologous recombination. In the holoenzyme this subunit has ssDNA-dependent ATPase and 5'-3' helicase activity. When added to pre-assembled RecBC greatly stimulates nuclease activity and augments holoenzyme processivity. Negatively regulates the RecA-loading ability of RecBCD.</text>
</comment>
<dbReference type="Gene3D" id="1.10.10.1020">
    <property type="entry name" value="RecBCD complex, subunit RecD, N-terminal domain"/>
    <property type="match status" value="1"/>
</dbReference>
<comment type="catalytic activity">
    <reaction evidence="11">
        <text>ATP + H2O = ADP + phosphate + H(+)</text>
        <dbReference type="Rhea" id="RHEA:13065"/>
        <dbReference type="ChEBI" id="CHEBI:15377"/>
        <dbReference type="ChEBI" id="CHEBI:15378"/>
        <dbReference type="ChEBI" id="CHEBI:30616"/>
        <dbReference type="ChEBI" id="CHEBI:43474"/>
        <dbReference type="ChEBI" id="CHEBI:456216"/>
        <dbReference type="EC" id="5.6.2.3"/>
    </reaction>
</comment>
<evidence type="ECO:0000256" key="4">
    <source>
        <dbReference type="ARBA" id="ARBA00022801"/>
    </source>
</evidence>
<dbReference type="InterPro" id="IPR050534">
    <property type="entry name" value="Coronavir_polyprotein_1ab"/>
</dbReference>
<dbReference type="Pfam" id="PF13245">
    <property type="entry name" value="AAA_19"/>
    <property type="match status" value="1"/>
</dbReference>
<dbReference type="PANTHER" id="PTHR43788">
    <property type="entry name" value="DNA2/NAM7 HELICASE FAMILY MEMBER"/>
    <property type="match status" value="1"/>
</dbReference>
<evidence type="ECO:0000256" key="11">
    <source>
        <dbReference type="HAMAP-Rule" id="MF_01487"/>
    </source>
</evidence>
<evidence type="ECO:0000256" key="7">
    <source>
        <dbReference type="ARBA" id="ARBA00022840"/>
    </source>
</evidence>
<dbReference type="GO" id="GO:0009338">
    <property type="term" value="C:exodeoxyribonuclease V complex"/>
    <property type="evidence" value="ECO:0007669"/>
    <property type="project" value="InterPro"/>
</dbReference>
<dbReference type="InterPro" id="IPR006344">
    <property type="entry name" value="RecD"/>
</dbReference>
<dbReference type="Proteomes" id="UP000814353">
    <property type="component" value="Unassembled WGS sequence"/>
</dbReference>
<dbReference type="AlphaFoldDB" id="A0A7V9W106"/>
<keyword evidence="2 11" id="KW-0547">Nucleotide-binding</keyword>
<keyword evidence="5 11" id="KW-0347">Helicase</keyword>
<dbReference type="Gene3D" id="3.40.50.300">
    <property type="entry name" value="P-loop containing nucleotide triphosphate hydrolases"/>
    <property type="match status" value="3"/>
</dbReference>
<comment type="similarity">
    <text evidence="11">Belongs to the RecD family.</text>
</comment>
<keyword evidence="7 11" id="KW-0067">ATP-binding</keyword>
<dbReference type="HAMAP" id="MF_01487">
    <property type="entry name" value="RecD"/>
    <property type="match status" value="1"/>
</dbReference>
<evidence type="ECO:0000256" key="12">
    <source>
        <dbReference type="SAM" id="MobiDB-lite"/>
    </source>
</evidence>
<dbReference type="GO" id="GO:0017116">
    <property type="term" value="F:single-stranded DNA helicase activity"/>
    <property type="evidence" value="ECO:0007669"/>
    <property type="project" value="TreeGrafter"/>
</dbReference>
<dbReference type="Pfam" id="PF13538">
    <property type="entry name" value="UvrD_C_2"/>
    <property type="match status" value="1"/>
</dbReference>